<dbReference type="InterPro" id="IPR029052">
    <property type="entry name" value="Metallo-depent_PP-like"/>
</dbReference>
<dbReference type="PANTHER" id="PTHR10340">
    <property type="entry name" value="SPHINGOMYELIN PHOSPHODIESTERASE"/>
    <property type="match status" value="1"/>
</dbReference>
<dbReference type="PANTHER" id="PTHR10340:SF57">
    <property type="entry name" value="METALLOPHOS DOMAIN-CONTAINING PROTEIN"/>
    <property type="match status" value="1"/>
</dbReference>
<dbReference type="SUPFAM" id="SSF56300">
    <property type="entry name" value="Metallo-dependent phosphatases"/>
    <property type="match status" value="1"/>
</dbReference>
<dbReference type="GO" id="GO:0004767">
    <property type="term" value="F:sphingomyelin phosphodiesterase activity"/>
    <property type="evidence" value="ECO:0007669"/>
    <property type="project" value="UniProtKB-EC"/>
</dbReference>
<gene>
    <name evidence="4" type="ORF">QTG54_001302</name>
</gene>
<protein>
    <submittedName>
        <fullName evidence="4">Sphingomyelin phosphodiesterase</fullName>
        <ecNumber evidence="4">3.1.4.12</ecNumber>
    </submittedName>
</protein>
<dbReference type="AlphaFoldDB" id="A0AAD8YIR8"/>
<keyword evidence="5" id="KW-1185">Reference proteome</keyword>
<accession>A0AAD8YIR8</accession>
<keyword evidence="2" id="KW-0325">Glycoprotein</keyword>
<name>A0AAD8YIR8_9STRA</name>
<comment type="caution">
    <text evidence="4">The sequence shown here is derived from an EMBL/GenBank/DDBJ whole genome shotgun (WGS) entry which is preliminary data.</text>
</comment>
<evidence type="ECO:0000313" key="5">
    <source>
        <dbReference type="Proteomes" id="UP001224775"/>
    </source>
</evidence>
<keyword evidence="3" id="KW-1133">Transmembrane helix</keyword>
<organism evidence="4 5">
    <name type="scientific">Skeletonema marinoi</name>
    <dbReference type="NCBI Taxonomy" id="267567"/>
    <lineage>
        <taxon>Eukaryota</taxon>
        <taxon>Sar</taxon>
        <taxon>Stramenopiles</taxon>
        <taxon>Ochrophyta</taxon>
        <taxon>Bacillariophyta</taxon>
        <taxon>Coscinodiscophyceae</taxon>
        <taxon>Thalassiosirophycidae</taxon>
        <taxon>Thalassiosirales</taxon>
        <taxon>Skeletonemataceae</taxon>
        <taxon>Skeletonema</taxon>
        <taxon>Skeletonema marinoi-dohrnii complex</taxon>
    </lineage>
</organism>
<evidence type="ECO:0000256" key="1">
    <source>
        <dbReference type="ARBA" id="ARBA00022801"/>
    </source>
</evidence>
<evidence type="ECO:0000256" key="3">
    <source>
        <dbReference type="SAM" id="Phobius"/>
    </source>
</evidence>
<proteinExistence type="predicted"/>
<dbReference type="EC" id="3.1.4.12" evidence="4"/>
<evidence type="ECO:0000313" key="4">
    <source>
        <dbReference type="EMBL" id="KAK1747339.1"/>
    </source>
</evidence>
<keyword evidence="1 4" id="KW-0378">Hydrolase</keyword>
<evidence type="ECO:0000256" key="2">
    <source>
        <dbReference type="ARBA" id="ARBA00023180"/>
    </source>
</evidence>
<keyword evidence="3" id="KW-0812">Transmembrane</keyword>
<sequence length="619" mass="67854">MSTSTGSDTQYFLWFSDIHYDPYYSTKDAYRAGYNTKAVCNSTSIPSMGSIGCDSPKALVDSALAYASEIAASPSFIVLSGDSIRHGVDMLYASNDHEGSESRVGSAVEMAAHSDYHTDAMKKAGEIINDLMAIIADAFPDVEVIVSIGNNDVVPDYYLKLQGETLPTDNPCLFCEDGMPDPGFSFVVEGTEKTCAELKSLVGNEGKETDLCATIQNVEYLCCRQTPPTTDTNPPSSNSSMTPEDSGMLGIIYNALLVNDEDESPNYNQVGAQRRRGRSLLSAEDSATFLKGGFYSRDLPGGLTVLSINTVLYSSFFGPEPFADDPGEQFTWMRNTLMNIRERGNSQAMIVGHVPPSMGSFRHTQLWKEKYINVYYEIIQEFDDVVAGQLFGHLHSDEFRVGVGKSAIPSSLSTPLLLTGSLTPIHGNNPSFRKVFYVGGAADDNHFKLLDYESHRHSVSDSNAEDWSKLYTFSEKYNIATEEIKTEGLSANVFRSILQSMKDKQGNTSPTLHSFLSLVGSGSDGDVESSHKDNDCDAECRAEWMCTLSGTTTAKQYNTCLLQKSGSSRHMIGIAGAAVFAAAFLFMIVVRIRKRRARDQYESPSSIEGTVEMDDQEML</sequence>
<feature type="transmembrane region" description="Helical" evidence="3">
    <location>
        <begin position="570"/>
        <end position="590"/>
    </location>
</feature>
<keyword evidence="3" id="KW-0472">Membrane</keyword>
<reference evidence="4" key="1">
    <citation type="submission" date="2023-06" db="EMBL/GenBank/DDBJ databases">
        <title>Survivors Of The Sea: Transcriptome response of Skeletonema marinoi to long-term dormancy.</title>
        <authorList>
            <person name="Pinder M.I.M."/>
            <person name="Kourtchenko O."/>
            <person name="Robertson E.K."/>
            <person name="Larsson T."/>
            <person name="Maumus F."/>
            <person name="Osuna-Cruz C.M."/>
            <person name="Vancaester E."/>
            <person name="Stenow R."/>
            <person name="Vandepoele K."/>
            <person name="Ploug H."/>
            <person name="Bruchert V."/>
            <person name="Godhe A."/>
            <person name="Topel M."/>
        </authorList>
    </citation>
    <scope>NUCLEOTIDE SEQUENCE</scope>
    <source>
        <strain evidence="4">R05AC</strain>
    </source>
</reference>
<dbReference type="EMBL" id="JATAAI010000002">
    <property type="protein sequence ID" value="KAK1747339.1"/>
    <property type="molecule type" value="Genomic_DNA"/>
</dbReference>
<dbReference type="Proteomes" id="UP001224775">
    <property type="component" value="Unassembled WGS sequence"/>
</dbReference>